<protein>
    <submittedName>
        <fullName evidence="8">Putative RDD family membrane protein YckC</fullName>
    </submittedName>
</protein>
<keyword evidence="5 6" id="KW-0472">Membrane</keyword>
<evidence type="ECO:0000256" key="6">
    <source>
        <dbReference type="SAM" id="Phobius"/>
    </source>
</evidence>
<keyword evidence="3 6" id="KW-0812">Transmembrane</keyword>
<dbReference type="Pfam" id="PF06271">
    <property type="entry name" value="RDD"/>
    <property type="match status" value="1"/>
</dbReference>
<evidence type="ECO:0000313" key="9">
    <source>
        <dbReference type="Proteomes" id="UP000541033"/>
    </source>
</evidence>
<dbReference type="PANTHER" id="PTHR36115:SF6">
    <property type="entry name" value="PROLINE-RICH ANTIGEN HOMOLOG"/>
    <property type="match status" value="1"/>
</dbReference>
<feature type="transmembrane region" description="Helical" evidence="6">
    <location>
        <begin position="107"/>
        <end position="123"/>
    </location>
</feature>
<keyword evidence="4 6" id="KW-1133">Transmembrane helix</keyword>
<comment type="subcellular location">
    <subcellularLocation>
        <location evidence="1">Cell membrane</location>
        <topology evidence="1">Multi-pass membrane protein</topology>
    </subcellularLocation>
</comment>
<dbReference type="AlphaFoldDB" id="A0A7X5TSV6"/>
<gene>
    <name evidence="8" type="ORF">FHX76_000511</name>
</gene>
<organism evidence="8 9">
    <name type="scientific">Lysinibacter cavernae</name>
    <dbReference type="NCBI Taxonomy" id="1640652"/>
    <lineage>
        <taxon>Bacteria</taxon>
        <taxon>Bacillati</taxon>
        <taxon>Actinomycetota</taxon>
        <taxon>Actinomycetes</taxon>
        <taxon>Micrococcales</taxon>
        <taxon>Microbacteriaceae</taxon>
        <taxon>Lysinibacter</taxon>
    </lineage>
</organism>
<reference evidence="8 9" key="1">
    <citation type="submission" date="2020-02" db="EMBL/GenBank/DDBJ databases">
        <title>Sequencing the genomes of 1000 actinobacteria strains.</title>
        <authorList>
            <person name="Klenk H.-P."/>
        </authorList>
    </citation>
    <scope>NUCLEOTIDE SEQUENCE [LARGE SCALE GENOMIC DNA]</scope>
    <source>
        <strain evidence="8 9">DSM 27960</strain>
    </source>
</reference>
<dbReference type="PIRSF" id="PIRSF021697">
    <property type="entry name" value="UCP021697"/>
    <property type="match status" value="1"/>
</dbReference>
<evidence type="ECO:0000313" key="8">
    <source>
        <dbReference type="EMBL" id="NIH52643.1"/>
    </source>
</evidence>
<keyword evidence="9" id="KW-1185">Reference proteome</keyword>
<dbReference type="InterPro" id="IPR010432">
    <property type="entry name" value="RDD"/>
</dbReference>
<evidence type="ECO:0000256" key="3">
    <source>
        <dbReference type="ARBA" id="ARBA00022692"/>
    </source>
</evidence>
<evidence type="ECO:0000256" key="1">
    <source>
        <dbReference type="ARBA" id="ARBA00004651"/>
    </source>
</evidence>
<evidence type="ECO:0000256" key="4">
    <source>
        <dbReference type="ARBA" id="ARBA00022989"/>
    </source>
</evidence>
<feature type="transmembrane region" description="Helical" evidence="6">
    <location>
        <begin position="65"/>
        <end position="86"/>
    </location>
</feature>
<dbReference type="InterPro" id="IPR016795">
    <property type="entry name" value="UCP021697"/>
</dbReference>
<name>A0A7X5TSV6_9MICO</name>
<dbReference type="InterPro" id="IPR051791">
    <property type="entry name" value="Pra-immunoreactive"/>
</dbReference>
<proteinExistence type="predicted"/>
<sequence>MPDSTNPPKTFGDAAPSEYPGERLGLPQSGRGSIARIGRRVVALVIDWGYAMLISLAFFNYDALAITVIFIIGQVVFIPTIGGSIGHRLTGLRVISLSGGWVGIWRPVVRTLLLCLILPALIWDSDQRAFHDKIPGTALIIA</sequence>
<keyword evidence="2" id="KW-1003">Cell membrane</keyword>
<comment type="caution">
    <text evidence="8">The sequence shown here is derived from an EMBL/GenBank/DDBJ whole genome shotgun (WGS) entry which is preliminary data.</text>
</comment>
<dbReference type="GO" id="GO:0005886">
    <property type="term" value="C:plasma membrane"/>
    <property type="evidence" value="ECO:0007669"/>
    <property type="project" value="UniProtKB-SubCell"/>
</dbReference>
<evidence type="ECO:0000256" key="5">
    <source>
        <dbReference type="ARBA" id="ARBA00023136"/>
    </source>
</evidence>
<evidence type="ECO:0000256" key="2">
    <source>
        <dbReference type="ARBA" id="ARBA00022475"/>
    </source>
</evidence>
<accession>A0A7X5TSV6</accession>
<feature type="domain" description="RDD" evidence="7">
    <location>
        <begin position="35"/>
        <end position="134"/>
    </location>
</feature>
<dbReference type="Proteomes" id="UP000541033">
    <property type="component" value="Unassembled WGS sequence"/>
</dbReference>
<evidence type="ECO:0000259" key="7">
    <source>
        <dbReference type="Pfam" id="PF06271"/>
    </source>
</evidence>
<dbReference type="EMBL" id="JAAMOX010000001">
    <property type="protein sequence ID" value="NIH52643.1"/>
    <property type="molecule type" value="Genomic_DNA"/>
</dbReference>
<feature type="transmembrane region" description="Helical" evidence="6">
    <location>
        <begin position="41"/>
        <end position="59"/>
    </location>
</feature>
<dbReference type="RefSeq" id="WP_341777834.1">
    <property type="nucleotide sequence ID" value="NZ_JAAMOX010000001.1"/>
</dbReference>
<dbReference type="PANTHER" id="PTHR36115">
    <property type="entry name" value="PROLINE-RICH ANTIGEN HOMOLOG-RELATED"/>
    <property type="match status" value="1"/>
</dbReference>